<gene>
    <name evidence="4" type="ORF">BN869_000001889_1</name>
</gene>
<dbReference type="InterPro" id="IPR019433">
    <property type="entry name" value="GPI_ManTrfase_II_coact_Pga1"/>
</dbReference>
<proteinExistence type="predicted"/>
<feature type="region of interest" description="Disordered" evidence="1">
    <location>
        <begin position="137"/>
        <end position="166"/>
    </location>
</feature>
<evidence type="ECO:0000313" key="4">
    <source>
        <dbReference type="EMBL" id="CEO45834.1"/>
    </source>
</evidence>
<dbReference type="PANTHER" id="PTHR28022:SF1">
    <property type="entry name" value="GPI MANNOSYLTRANSFERASE 2 SUBUNIT PGA1"/>
    <property type="match status" value="1"/>
</dbReference>
<feature type="chain" id="PRO_5002118857" evidence="3">
    <location>
        <begin position="30"/>
        <end position="255"/>
    </location>
</feature>
<dbReference type="PANTHER" id="PTHR28022">
    <property type="entry name" value="GPI MANNOSYLTRANSFERASE 2 SUBUNIT PGA1"/>
    <property type="match status" value="1"/>
</dbReference>
<reference evidence="4" key="1">
    <citation type="submission" date="2015-01" db="EMBL/GenBank/DDBJ databases">
        <authorList>
            <person name="Durling Mikael"/>
        </authorList>
    </citation>
    <scope>NUCLEOTIDE SEQUENCE</scope>
</reference>
<keyword evidence="2" id="KW-0812">Transmembrane</keyword>
<dbReference type="GO" id="GO:0005789">
    <property type="term" value="C:endoplasmic reticulum membrane"/>
    <property type="evidence" value="ECO:0007669"/>
    <property type="project" value="TreeGrafter"/>
</dbReference>
<protein>
    <submittedName>
        <fullName evidence="4">Uncharacterized protein</fullName>
    </submittedName>
</protein>
<accession>A0A0B7JLY4</accession>
<evidence type="ECO:0000256" key="2">
    <source>
        <dbReference type="SAM" id="Phobius"/>
    </source>
</evidence>
<feature type="signal peptide" evidence="3">
    <location>
        <begin position="1"/>
        <end position="29"/>
    </location>
</feature>
<dbReference type="GO" id="GO:0031501">
    <property type="term" value="C:mannosyltransferase complex"/>
    <property type="evidence" value="ECO:0007669"/>
    <property type="project" value="TreeGrafter"/>
</dbReference>
<name>A0A0B7JLY4_BIOOC</name>
<dbReference type="GO" id="GO:0006506">
    <property type="term" value="P:GPI anchor biosynthetic process"/>
    <property type="evidence" value="ECO:0007669"/>
    <property type="project" value="TreeGrafter"/>
</dbReference>
<keyword evidence="2" id="KW-1133">Transmembrane helix</keyword>
<sequence>MLIPSNPLAPRLLTSLLLLIGALTAFTSANVEKAIFLGPATVNIPLQKPTLSDLNLHTLTPETTGNTIRTRLARQFPQEGIDPPATWLLLDTLTEGQRYELRVCWAALEPTNFALDVFELNTVWDTPELIQSLAEYATSRQDDDEEAANPDPKPRVYRPAQDDNAGERQSSVLLLRIHATADYFTHDQELMKNPPPVLVDLTLDPFLYNLLPRSLLPTLGYIVCFSIITWFVARWVATSLRCFAGDAPAAQKKVQ</sequence>
<keyword evidence="2" id="KW-0472">Membrane</keyword>
<dbReference type="AlphaFoldDB" id="A0A0B7JLY4"/>
<dbReference type="EMBL" id="CDPU01000003">
    <property type="protein sequence ID" value="CEO45834.1"/>
    <property type="molecule type" value="Genomic_DNA"/>
</dbReference>
<evidence type="ECO:0000256" key="1">
    <source>
        <dbReference type="SAM" id="MobiDB-lite"/>
    </source>
</evidence>
<keyword evidence="3" id="KW-0732">Signal</keyword>
<dbReference type="GO" id="GO:0000030">
    <property type="term" value="F:mannosyltransferase activity"/>
    <property type="evidence" value="ECO:0007669"/>
    <property type="project" value="TreeGrafter"/>
</dbReference>
<feature type="transmembrane region" description="Helical" evidence="2">
    <location>
        <begin position="215"/>
        <end position="233"/>
    </location>
</feature>
<evidence type="ECO:0000256" key="3">
    <source>
        <dbReference type="SAM" id="SignalP"/>
    </source>
</evidence>
<organism evidence="4">
    <name type="scientific">Bionectria ochroleuca</name>
    <name type="common">Gliocladium roseum</name>
    <dbReference type="NCBI Taxonomy" id="29856"/>
    <lineage>
        <taxon>Eukaryota</taxon>
        <taxon>Fungi</taxon>
        <taxon>Dikarya</taxon>
        <taxon>Ascomycota</taxon>
        <taxon>Pezizomycotina</taxon>
        <taxon>Sordariomycetes</taxon>
        <taxon>Hypocreomycetidae</taxon>
        <taxon>Hypocreales</taxon>
        <taxon>Bionectriaceae</taxon>
        <taxon>Clonostachys</taxon>
    </lineage>
</organism>